<keyword evidence="1" id="KW-1133">Transmembrane helix</keyword>
<feature type="domain" description="PAC" evidence="3">
    <location>
        <begin position="117"/>
        <end position="169"/>
    </location>
</feature>
<dbReference type="InterPro" id="IPR035965">
    <property type="entry name" value="PAS-like_dom_sf"/>
</dbReference>
<dbReference type="NCBIfam" id="TIGR00229">
    <property type="entry name" value="sensory_box"/>
    <property type="match status" value="1"/>
</dbReference>
<dbReference type="Gene3D" id="3.30.70.270">
    <property type="match status" value="1"/>
</dbReference>
<dbReference type="PROSITE" id="PS50112">
    <property type="entry name" value="PAS"/>
    <property type="match status" value="1"/>
</dbReference>
<dbReference type="CDD" id="cd00130">
    <property type="entry name" value="PAS"/>
    <property type="match status" value="1"/>
</dbReference>
<name>A0A495WKN1_9RHOO</name>
<dbReference type="PROSITE" id="PS50887">
    <property type="entry name" value="GGDEF"/>
    <property type="match status" value="1"/>
</dbReference>
<sequence>MLDGMLVLGGGVLLLAVLLFLLATLARMRRELVTLRASEALFRRLTEDVSDVIWRADRNLFITYINPTDEKLRGFRADEVIGHHVFEMFTDEGIATVTKLIQQRQEREAGGTISGAVTFEVQHRCKDGRLLWGEVLSKPERDAHGRITGYHGISRETTERKRLQDQIQQLAFYDPLTGLPNRRLLEDRLGQSLASSRRTGVFGALLFLDLDNFKPLNDLHGHEAGDLLLIEAARRLKAGVRETDTVARFGGDEFVVIIRELDRDPAVSREQVATIAEKLRGRLAEPYRLSVEHGGLAGQEIEHRCSASIGIRVFIGNGVDPDEILKQADLAMYEAKDAGRNTVRFFSPPAETV</sequence>
<accession>A0A495WKN1</accession>
<evidence type="ECO:0000259" key="4">
    <source>
        <dbReference type="PROSITE" id="PS50887"/>
    </source>
</evidence>
<dbReference type="NCBIfam" id="TIGR00254">
    <property type="entry name" value="GGDEF"/>
    <property type="match status" value="1"/>
</dbReference>
<dbReference type="Pfam" id="PF00990">
    <property type="entry name" value="GGDEF"/>
    <property type="match status" value="1"/>
</dbReference>
<feature type="domain" description="PAS" evidence="2">
    <location>
        <begin position="38"/>
        <end position="108"/>
    </location>
</feature>
<reference evidence="5 6" key="1">
    <citation type="submission" date="2018-10" db="EMBL/GenBank/DDBJ databases">
        <title>Genomic Encyclopedia of Type Strains, Phase IV (KMG-IV): sequencing the most valuable type-strain genomes for metagenomic binning, comparative biology and taxonomic classification.</title>
        <authorList>
            <person name="Goeker M."/>
        </authorList>
    </citation>
    <scope>NUCLEOTIDE SEQUENCE [LARGE SCALE GENOMIC DNA]</scope>
    <source>
        <strain evidence="5 6">DSM 23841</strain>
    </source>
</reference>
<dbReference type="PANTHER" id="PTHR46663">
    <property type="entry name" value="DIGUANYLATE CYCLASE DGCT-RELATED"/>
    <property type="match status" value="1"/>
</dbReference>
<dbReference type="InterPro" id="IPR000160">
    <property type="entry name" value="GGDEF_dom"/>
</dbReference>
<dbReference type="SMART" id="SM00267">
    <property type="entry name" value="GGDEF"/>
    <property type="match status" value="1"/>
</dbReference>
<dbReference type="AlphaFoldDB" id="A0A495WKN1"/>
<evidence type="ECO:0000313" key="5">
    <source>
        <dbReference type="EMBL" id="RKT62341.1"/>
    </source>
</evidence>
<dbReference type="SUPFAM" id="SSF55073">
    <property type="entry name" value="Nucleotide cyclase"/>
    <property type="match status" value="1"/>
</dbReference>
<keyword evidence="1" id="KW-0812">Transmembrane</keyword>
<dbReference type="InterPro" id="IPR043128">
    <property type="entry name" value="Rev_trsase/Diguanyl_cyclase"/>
</dbReference>
<dbReference type="GO" id="GO:0003824">
    <property type="term" value="F:catalytic activity"/>
    <property type="evidence" value="ECO:0007669"/>
    <property type="project" value="UniProtKB-ARBA"/>
</dbReference>
<dbReference type="FunFam" id="3.30.70.270:FF:000001">
    <property type="entry name" value="Diguanylate cyclase domain protein"/>
    <property type="match status" value="1"/>
</dbReference>
<evidence type="ECO:0000259" key="3">
    <source>
        <dbReference type="PROSITE" id="PS50113"/>
    </source>
</evidence>
<dbReference type="Proteomes" id="UP000270626">
    <property type="component" value="Unassembled WGS sequence"/>
</dbReference>
<dbReference type="InterPro" id="IPR001610">
    <property type="entry name" value="PAC"/>
</dbReference>
<dbReference type="InterPro" id="IPR029787">
    <property type="entry name" value="Nucleotide_cyclase"/>
</dbReference>
<keyword evidence="6" id="KW-1185">Reference proteome</keyword>
<dbReference type="InterPro" id="IPR052163">
    <property type="entry name" value="DGC-Regulatory_Protein"/>
</dbReference>
<dbReference type="InterPro" id="IPR000014">
    <property type="entry name" value="PAS"/>
</dbReference>
<organism evidence="5 6">
    <name type="scientific">Azonexus fungiphilus</name>
    <dbReference type="NCBI Taxonomy" id="146940"/>
    <lineage>
        <taxon>Bacteria</taxon>
        <taxon>Pseudomonadati</taxon>
        <taxon>Pseudomonadota</taxon>
        <taxon>Betaproteobacteria</taxon>
        <taxon>Rhodocyclales</taxon>
        <taxon>Azonexaceae</taxon>
        <taxon>Azonexus</taxon>
    </lineage>
</organism>
<dbReference type="PANTHER" id="PTHR46663:SF3">
    <property type="entry name" value="SLL0267 PROTEIN"/>
    <property type="match status" value="1"/>
</dbReference>
<keyword evidence="1" id="KW-0472">Membrane</keyword>
<dbReference type="InterPro" id="IPR000700">
    <property type="entry name" value="PAS-assoc_C"/>
</dbReference>
<comment type="caution">
    <text evidence="5">The sequence shown here is derived from an EMBL/GenBank/DDBJ whole genome shotgun (WGS) entry which is preliminary data.</text>
</comment>
<feature type="transmembrane region" description="Helical" evidence="1">
    <location>
        <begin position="6"/>
        <end position="26"/>
    </location>
</feature>
<dbReference type="EMBL" id="RBXP01000004">
    <property type="protein sequence ID" value="RKT62341.1"/>
    <property type="molecule type" value="Genomic_DNA"/>
</dbReference>
<dbReference type="Gene3D" id="3.30.450.20">
    <property type="entry name" value="PAS domain"/>
    <property type="match status" value="1"/>
</dbReference>
<proteinExistence type="predicted"/>
<dbReference type="CDD" id="cd01949">
    <property type="entry name" value="GGDEF"/>
    <property type="match status" value="1"/>
</dbReference>
<dbReference type="InterPro" id="IPR013656">
    <property type="entry name" value="PAS_4"/>
</dbReference>
<dbReference type="SMART" id="SM00086">
    <property type="entry name" value="PAC"/>
    <property type="match status" value="1"/>
</dbReference>
<dbReference type="Pfam" id="PF08448">
    <property type="entry name" value="PAS_4"/>
    <property type="match status" value="1"/>
</dbReference>
<dbReference type="SUPFAM" id="SSF55785">
    <property type="entry name" value="PYP-like sensor domain (PAS domain)"/>
    <property type="match status" value="1"/>
</dbReference>
<gene>
    <name evidence="5" type="ORF">DFR40_0398</name>
</gene>
<evidence type="ECO:0000259" key="2">
    <source>
        <dbReference type="PROSITE" id="PS50112"/>
    </source>
</evidence>
<evidence type="ECO:0000313" key="6">
    <source>
        <dbReference type="Proteomes" id="UP000270626"/>
    </source>
</evidence>
<dbReference type="RefSeq" id="WP_245985579.1">
    <property type="nucleotide sequence ID" value="NZ_RBXP01000004.1"/>
</dbReference>
<dbReference type="PROSITE" id="PS50113">
    <property type="entry name" value="PAC"/>
    <property type="match status" value="1"/>
</dbReference>
<feature type="domain" description="GGDEF" evidence="4">
    <location>
        <begin position="201"/>
        <end position="348"/>
    </location>
</feature>
<evidence type="ECO:0000256" key="1">
    <source>
        <dbReference type="SAM" id="Phobius"/>
    </source>
</evidence>
<protein>
    <submittedName>
        <fullName evidence="5">PAS domain S-box-containing protein/diguanylate cyclase (GGDEF)-like protein</fullName>
    </submittedName>
</protein>
<dbReference type="SMART" id="SM00091">
    <property type="entry name" value="PAS"/>
    <property type="match status" value="1"/>
</dbReference>